<comment type="similarity">
    <text evidence="1 5">Belongs to the 5-formyltetrahydrofolate cyclo-ligase family.</text>
</comment>
<evidence type="ECO:0000256" key="3">
    <source>
        <dbReference type="ARBA" id="ARBA00022840"/>
    </source>
</evidence>
<dbReference type="EC" id="6.3.3.2" evidence="5"/>
<dbReference type="GO" id="GO:0046872">
    <property type="term" value="F:metal ion binding"/>
    <property type="evidence" value="ECO:0007669"/>
    <property type="project" value="UniProtKB-KW"/>
</dbReference>
<evidence type="ECO:0000313" key="6">
    <source>
        <dbReference type="EMBL" id="MUM77345.1"/>
    </source>
</evidence>
<proteinExistence type="inferred from homology"/>
<dbReference type="PANTHER" id="PTHR23407">
    <property type="entry name" value="ATPASE INHIBITOR/5-FORMYLTETRAHYDROFOLATE CYCLO-LIGASE"/>
    <property type="match status" value="1"/>
</dbReference>
<keyword evidence="7" id="KW-1185">Reference proteome</keyword>
<keyword evidence="5" id="KW-0460">Magnesium</keyword>
<dbReference type="NCBIfam" id="TIGR02727">
    <property type="entry name" value="MTHFS_bact"/>
    <property type="match status" value="1"/>
</dbReference>
<dbReference type="SUPFAM" id="SSF100950">
    <property type="entry name" value="NagB/RpiA/CoA transferase-like"/>
    <property type="match status" value="1"/>
</dbReference>
<feature type="binding site" evidence="4">
    <location>
        <position position="57"/>
    </location>
    <ligand>
        <name>substrate</name>
    </ligand>
</feature>
<keyword evidence="6" id="KW-0436">Ligase</keyword>
<dbReference type="Gene3D" id="3.40.50.10420">
    <property type="entry name" value="NagB/RpiA/CoA transferase-like"/>
    <property type="match status" value="1"/>
</dbReference>
<dbReference type="Pfam" id="PF01812">
    <property type="entry name" value="5-FTHF_cyc-lig"/>
    <property type="match status" value="1"/>
</dbReference>
<name>A0A7K1KMP5_9BACT</name>
<feature type="binding site" evidence="4">
    <location>
        <begin position="6"/>
        <end position="10"/>
    </location>
    <ligand>
        <name>ATP</name>
        <dbReference type="ChEBI" id="CHEBI:30616"/>
    </ligand>
</feature>
<dbReference type="GO" id="GO:0005524">
    <property type="term" value="F:ATP binding"/>
    <property type="evidence" value="ECO:0007669"/>
    <property type="project" value="UniProtKB-KW"/>
</dbReference>
<dbReference type="GO" id="GO:0009396">
    <property type="term" value="P:folic acid-containing compound biosynthetic process"/>
    <property type="evidence" value="ECO:0007669"/>
    <property type="project" value="TreeGrafter"/>
</dbReference>
<dbReference type="RefSeq" id="WP_155933385.1">
    <property type="nucleotide sequence ID" value="NZ_WODC01000003.1"/>
</dbReference>
<evidence type="ECO:0000256" key="1">
    <source>
        <dbReference type="ARBA" id="ARBA00010638"/>
    </source>
</evidence>
<evidence type="ECO:0000256" key="4">
    <source>
        <dbReference type="PIRSR" id="PIRSR006806-1"/>
    </source>
</evidence>
<protein>
    <recommendedName>
        <fullName evidence="5">5-formyltetrahydrofolate cyclo-ligase</fullName>
        <ecNumber evidence="5">6.3.3.2</ecNumber>
    </recommendedName>
</protein>
<dbReference type="EMBL" id="WODC01000003">
    <property type="protein sequence ID" value="MUM77345.1"/>
    <property type="molecule type" value="Genomic_DNA"/>
</dbReference>
<comment type="caution">
    <text evidence="6">The sequence shown here is derived from an EMBL/GenBank/DDBJ whole genome shotgun (WGS) entry which is preliminary data.</text>
</comment>
<dbReference type="Proteomes" id="UP000461162">
    <property type="component" value="Unassembled WGS sequence"/>
</dbReference>
<dbReference type="InterPro" id="IPR024185">
    <property type="entry name" value="FTHF_cligase-like_sf"/>
</dbReference>
<reference evidence="6 7" key="1">
    <citation type="submission" date="2019-11" db="EMBL/GenBank/DDBJ databases">
        <title>Pseudodesulfovibrio alkaliphilus, sp. nov., an alkaliphilic sulfate-reducing bacteria from mud volcano of Taman peninsula, Russia.</title>
        <authorList>
            <person name="Frolova A."/>
            <person name="Merkel A.Y."/>
            <person name="Slobodkin A.I."/>
        </authorList>
    </citation>
    <scope>NUCLEOTIDE SEQUENCE [LARGE SCALE GENOMIC DNA]</scope>
    <source>
        <strain evidence="6 7">F-1</strain>
    </source>
</reference>
<evidence type="ECO:0000256" key="5">
    <source>
        <dbReference type="RuleBase" id="RU361279"/>
    </source>
</evidence>
<comment type="cofactor">
    <cofactor evidence="5">
        <name>Mg(2+)</name>
        <dbReference type="ChEBI" id="CHEBI:18420"/>
    </cofactor>
</comment>
<dbReference type="AlphaFoldDB" id="A0A7K1KMP5"/>
<keyword evidence="5" id="KW-0479">Metal-binding</keyword>
<dbReference type="PANTHER" id="PTHR23407:SF1">
    <property type="entry name" value="5-FORMYLTETRAHYDROFOLATE CYCLO-LIGASE"/>
    <property type="match status" value="1"/>
</dbReference>
<organism evidence="6 7">
    <name type="scientific">Pseudodesulfovibrio alkaliphilus</name>
    <dbReference type="NCBI Taxonomy" id="2661613"/>
    <lineage>
        <taxon>Bacteria</taxon>
        <taxon>Pseudomonadati</taxon>
        <taxon>Thermodesulfobacteriota</taxon>
        <taxon>Desulfovibrionia</taxon>
        <taxon>Desulfovibrionales</taxon>
        <taxon>Desulfovibrionaceae</taxon>
    </lineage>
</organism>
<feature type="binding site" evidence="4">
    <location>
        <begin position="137"/>
        <end position="145"/>
    </location>
    <ligand>
        <name>ATP</name>
        <dbReference type="ChEBI" id="CHEBI:30616"/>
    </ligand>
</feature>
<evidence type="ECO:0000313" key="7">
    <source>
        <dbReference type="Proteomes" id="UP000461162"/>
    </source>
</evidence>
<gene>
    <name evidence="6" type="ORF">GKC30_06845</name>
</gene>
<sequence>MSDIDKKRLRGEMLALRGRMDEAAVERTSQGVLELIRTLAEWRTVREALVYWPKGGEVDVRPLVQELWQRGCRVLLPRCRPDAHGVMDLACAACEDDLTPGPYSLLEPDARRCPSLAACSPDLALIPGVGFDRRGYRLGFGGGYYDRLLASGTMGRPLLIGIAYTFQLVDELPVQPWDMPVDIVCTEEELWRP</sequence>
<comment type="catalytic activity">
    <reaction evidence="5">
        <text>(6S)-5-formyl-5,6,7,8-tetrahydrofolate + ATP = (6R)-5,10-methenyltetrahydrofolate + ADP + phosphate</text>
        <dbReference type="Rhea" id="RHEA:10488"/>
        <dbReference type="ChEBI" id="CHEBI:30616"/>
        <dbReference type="ChEBI" id="CHEBI:43474"/>
        <dbReference type="ChEBI" id="CHEBI:57455"/>
        <dbReference type="ChEBI" id="CHEBI:57457"/>
        <dbReference type="ChEBI" id="CHEBI:456216"/>
        <dbReference type="EC" id="6.3.3.2"/>
    </reaction>
</comment>
<dbReference type="GO" id="GO:0035999">
    <property type="term" value="P:tetrahydrofolate interconversion"/>
    <property type="evidence" value="ECO:0007669"/>
    <property type="project" value="TreeGrafter"/>
</dbReference>
<dbReference type="GO" id="GO:0030272">
    <property type="term" value="F:5-formyltetrahydrofolate cyclo-ligase activity"/>
    <property type="evidence" value="ECO:0007669"/>
    <property type="project" value="UniProtKB-EC"/>
</dbReference>
<keyword evidence="3 4" id="KW-0067">ATP-binding</keyword>
<keyword evidence="2 4" id="KW-0547">Nucleotide-binding</keyword>
<dbReference type="PIRSF" id="PIRSF006806">
    <property type="entry name" value="FTHF_cligase"/>
    <property type="match status" value="1"/>
</dbReference>
<accession>A0A7K1KMP5</accession>
<evidence type="ECO:0000256" key="2">
    <source>
        <dbReference type="ARBA" id="ARBA00022741"/>
    </source>
</evidence>
<dbReference type="InterPro" id="IPR037171">
    <property type="entry name" value="NagB/RpiA_transferase-like"/>
</dbReference>
<dbReference type="InterPro" id="IPR002698">
    <property type="entry name" value="FTHF_cligase"/>
</dbReference>